<name>A0A1I1Z5C0_9BACT</name>
<evidence type="ECO:0000256" key="1">
    <source>
        <dbReference type="ARBA" id="ARBA00007435"/>
    </source>
</evidence>
<dbReference type="SUPFAM" id="SSF82771">
    <property type="entry name" value="GIY-YIG endonuclease"/>
    <property type="match status" value="1"/>
</dbReference>
<dbReference type="Gene3D" id="3.40.1440.10">
    <property type="entry name" value="GIY-YIG endonuclease"/>
    <property type="match status" value="1"/>
</dbReference>
<dbReference type="AlphaFoldDB" id="A0A1I1Z5C0"/>
<gene>
    <name evidence="3" type="ORF">SAMN02745121_03579</name>
</gene>
<evidence type="ECO:0000313" key="3">
    <source>
        <dbReference type="EMBL" id="SFE25530.1"/>
    </source>
</evidence>
<dbReference type="InterPro" id="IPR000305">
    <property type="entry name" value="GIY-YIG_endonuc"/>
</dbReference>
<dbReference type="CDD" id="cd10456">
    <property type="entry name" value="GIY-YIG_UPF0213"/>
    <property type="match status" value="1"/>
</dbReference>
<sequence length="99" mass="11410">MPERRYTVYLLRCADGSLYAGITDDLARRLATHNAGKGAKYTRARLPVEVAWKRGQQLPRHARQLEYALKALRRADKERLVAGDLALWRRLRRLAVTPL</sequence>
<dbReference type="Pfam" id="PF01541">
    <property type="entry name" value="GIY-YIG"/>
    <property type="match status" value="1"/>
</dbReference>
<dbReference type="PANTHER" id="PTHR34477:SF1">
    <property type="entry name" value="UPF0213 PROTEIN YHBQ"/>
    <property type="match status" value="1"/>
</dbReference>
<dbReference type="EMBL" id="FOMX01000011">
    <property type="protein sequence ID" value="SFE25530.1"/>
    <property type="molecule type" value="Genomic_DNA"/>
</dbReference>
<dbReference type="RefSeq" id="WP_096332872.1">
    <property type="nucleotide sequence ID" value="NZ_FOMX01000011.1"/>
</dbReference>
<dbReference type="InterPro" id="IPR035901">
    <property type="entry name" value="GIY-YIG_endonuc_sf"/>
</dbReference>
<keyword evidence="3" id="KW-0378">Hydrolase</keyword>
<keyword evidence="3" id="KW-0255">Endonuclease</keyword>
<dbReference type="GO" id="GO:0004519">
    <property type="term" value="F:endonuclease activity"/>
    <property type="evidence" value="ECO:0007669"/>
    <property type="project" value="UniProtKB-KW"/>
</dbReference>
<proteinExistence type="inferred from homology"/>
<accession>A0A1I1Z5C0</accession>
<feature type="domain" description="GIY-YIG" evidence="2">
    <location>
        <begin position="4"/>
        <end position="79"/>
    </location>
</feature>
<evidence type="ECO:0000259" key="2">
    <source>
        <dbReference type="PROSITE" id="PS50164"/>
    </source>
</evidence>
<reference evidence="4" key="1">
    <citation type="submission" date="2016-10" db="EMBL/GenBank/DDBJ databases">
        <authorList>
            <person name="Varghese N."/>
            <person name="Submissions S."/>
        </authorList>
    </citation>
    <scope>NUCLEOTIDE SEQUENCE [LARGE SCALE GENOMIC DNA]</scope>
    <source>
        <strain evidence="4">ATCC 25963</strain>
    </source>
</reference>
<organism evidence="3 4">
    <name type="scientific">Nannocystis exedens</name>
    <dbReference type="NCBI Taxonomy" id="54"/>
    <lineage>
        <taxon>Bacteria</taxon>
        <taxon>Pseudomonadati</taxon>
        <taxon>Myxococcota</taxon>
        <taxon>Polyangia</taxon>
        <taxon>Nannocystales</taxon>
        <taxon>Nannocystaceae</taxon>
        <taxon>Nannocystis</taxon>
    </lineage>
</organism>
<comment type="similarity">
    <text evidence="1">Belongs to the UPF0213 family.</text>
</comment>
<dbReference type="InterPro" id="IPR050190">
    <property type="entry name" value="UPF0213_domain"/>
</dbReference>
<dbReference type="OrthoDB" id="287318at2"/>
<dbReference type="STRING" id="54.SAMN02745121_03579"/>
<dbReference type="PROSITE" id="PS50164">
    <property type="entry name" value="GIY_YIG"/>
    <property type="match status" value="1"/>
</dbReference>
<evidence type="ECO:0000313" key="4">
    <source>
        <dbReference type="Proteomes" id="UP000199400"/>
    </source>
</evidence>
<keyword evidence="4" id="KW-1185">Reference proteome</keyword>
<dbReference type="Proteomes" id="UP000199400">
    <property type="component" value="Unassembled WGS sequence"/>
</dbReference>
<protein>
    <submittedName>
        <fullName evidence="3">Putative endonuclease</fullName>
    </submittedName>
</protein>
<dbReference type="PANTHER" id="PTHR34477">
    <property type="entry name" value="UPF0213 PROTEIN YHBQ"/>
    <property type="match status" value="1"/>
</dbReference>
<keyword evidence="3" id="KW-0540">Nuclease</keyword>